<dbReference type="Proteomes" id="UP000233293">
    <property type="component" value="Unassembled WGS sequence"/>
</dbReference>
<sequence>MNAEDLRALQAPLKDKYRNDADSAVVTLTARGELDEAKIVCKVETGRALVEAGLHPATGGDGGEACSGNMLLEALVACAGVTLKAVATALGITLRGGTVAAEGDLDFRGTLGVARDAPVGFRAVRLRFDLQTDASEEQVASLVKLTERYCVIYQTLRNPPPLSLDIDVHE</sequence>
<dbReference type="PANTHER" id="PTHR35368:SF1">
    <property type="entry name" value="HYDROPEROXIDE REDUCTASE"/>
    <property type="match status" value="1"/>
</dbReference>
<keyword evidence="2" id="KW-1185">Reference proteome</keyword>
<dbReference type="SUPFAM" id="SSF82784">
    <property type="entry name" value="OsmC-like"/>
    <property type="match status" value="1"/>
</dbReference>
<reference evidence="2" key="1">
    <citation type="submission" date="2017-12" db="EMBL/GenBank/DDBJ databases">
        <title>Draft genome sequence of Telmatospirillum siberiense 26-4b1T, an acidotolerant peatland alphaproteobacterium potentially involved in sulfur cycling.</title>
        <authorList>
            <person name="Hausmann B."/>
            <person name="Pjevac P."/>
            <person name="Schreck K."/>
            <person name="Herbold C.W."/>
            <person name="Daims H."/>
            <person name="Wagner M."/>
            <person name="Pester M."/>
            <person name="Loy A."/>
        </authorList>
    </citation>
    <scope>NUCLEOTIDE SEQUENCE [LARGE SCALE GENOMIC DNA]</scope>
    <source>
        <strain evidence="2">26-4b1</strain>
    </source>
</reference>
<dbReference type="InterPro" id="IPR015946">
    <property type="entry name" value="KH_dom-like_a/b"/>
</dbReference>
<evidence type="ECO:0000313" key="1">
    <source>
        <dbReference type="EMBL" id="PKU26625.1"/>
    </source>
</evidence>
<name>A0A2N3Q1V7_9PROT</name>
<dbReference type="InterPro" id="IPR003718">
    <property type="entry name" value="OsmC/Ohr_fam"/>
</dbReference>
<dbReference type="PANTHER" id="PTHR35368">
    <property type="entry name" value="HYDROPEROXIDE REDUCTASE"/>
    <property type="match status" value="1"/>
</dbReference>
<dbReference type="RefSeq" id="WP_101248856.1">
    <property type="nucleotide sequence ID" value="NZ_PIUM01000001.1"/>
</dbReference>
<dbReference type="Gene3D" id="3.30.300.20">
    <property type="match status" value="1"/>
</dbReference>
<organism evidence="1 2">
    <name type="scientific">Telmatospirillum siberiense</name>
    <dbReference type="NCBI Taxonomy" id="382514"/>
    <lineage>
        <taxon>Bacteria</taxon>
        <taxon>Pseudomonadati</taxon>
        <taxon>Pseudomonadota</taxon>
        <taxon>Alphaproteobacteria</taxon>
        <taxon>Rhodospirillales</taxon>
        <taxon>Rhodospirillaceae</taxon>
        <taxon>Telmatospirillum</taxon>
    </lineage>
</organism>
<proteinExistence type="predicted"/>
<dbReference type="AlphaFoldDB" id="A0A2N3Q1V7"/>
<evidence type="ECO:0000313" key="2">
    <source>
        <dbReference type="Proteomes" id="UP000233293"/>
    </source>
</evidence>
<dbReference type="OrthoDB" id="9793881at2"/>
<dbReference type="InterPro" id="IPR052924">
    <property type="entry name" value="OsmC/Ohr_hydroprdx_reductase"/>
</dbReference>
<dbReference type="EMBL" id="PIUM01000001">
    <property type="protein sequence ID" value="PKU26625.1"/>
    <property type="molecule type" value="Genomic_DNA"/>
</dbReference>
<dbReference type="Pfam" id="PF02566">
    <property type="entry name" value="OsmC"/>
    <property type="match status" value="1"/>
</dbReference>
<accession>A0A2N3Q1V7</accession>
<dbReference type="InterPro" id="IPR036102">
    <property type="entry name" value="OsmC/Ohrsf"/>
</dbReference>
<gene>
    <name evidence="1" type="ORF">CWS72_02000</name>
</gene>
<comment type="caution">
    <text evidence="1">The sequence shown here is derived from an EMBL/GenBank/DDBJ whole genome shotgun (WGS) entry which is preliminary data.</text>
</comment>
<protein>
    <submittedName>
        <fullName evidence="1">Osmotically inducible protein OsmC</fullName>
    </submittedName>
</protein>